<evidence type="ECO:0000256" key="1">
    <source>
        <dbReference type="SAM" id="SignalP"/>
    </source>
</evidence>
<dbReference type="Proteomes" id="UP000186922">
    <property type="component" value="Unassembled WGS sequence"/>
</dbReference>
<dbReference type="OrthoDB" id="9976041at2759"/>
<dbReference type="EMBL" id="BDGG01000011">
    <property type="protein sequence ID" value="GAV04829.1"/>
    <property type="molecule type" value="Genomic_DNA"/>
</dbReference>
<feature type="signal peptide" evidence="1">
    <location>
        <begin position="1"/>
        <end position="21"/>
    </location>
</feature>
<name>A0A1D1W1R2_RAMVA</name>
<protein>
    <recommendedName>
        <fullName evidence="4">C-type lectin domain-containing protein</fullName>
    </recommendedName>
</protein>
<evidence type="ECO:0000313" key="2">
    <source>
        <dbReference type="EMBL" id="GAV04829.1"/>
    </source>
</evidence>
<keyword evidence="1" id="KW-0732">Signal</keyword>
<organism evidence="2 3">
    <name type="scientific">Ramazzottius varieornatus</name>
    <name type="common">Water bear</name>
    <name type="synonym">Tardigrade</name>
    <dbReference type="NCBI Taxonomy" id="947166"/>
    <lineage>
        <taxon>Eukaryota</taxon>
        <taxon>Metazoa</taxon>
        <taxon>Ecdysozoa</taxon>
        <taxon>Tardigrada</taxon>
        <taxon>Eutardigrada</taxon>
        <taxon>Parachela</taxon>
        <taxon>Hypsibioidea</taxon>
        <taxon>Ramazzottiidae</taxon>
        <taxon>Ramazzottius</taxon>
    </lineage>
</organism>
<sequence length="167" mass="18485">MKSVGLLMAYAVLAILALVDAEDESPYIGVAQDFIRPDDLEKYPLPPRKPDSCTKCQTSGFAAPPGGCNSQECVIYDLTSQSSCTEMTENANGDADWKAGLSLTVDAMKLGGKIAAYQIQWFNGQWSGWYVPGTNDLDWKLNGPPGCVMRRVWSYFFDHTHKYILCK</sequence>
<evidence type="ECO:0000313" key="3">
    <source>
        <dbReference type="Proteomes" id="UP000186922"/>
    </source>
</evidence>
<comment type="caution">
    <text evidence="2">The sequence shown here is derived from an EMBL/GenBank/DDBJ whole genome shotgun (WGS) entry which is preliminary data.</text>
</comment>
<proteinExistence type="predicted"/>
<accession>A0A1D1W1R2</accession>
<feature type="chain" id="PRO_5008899100" description="C-type lectin domain-containing protein" evidence="1">
    <location>
        <begin position="22"/>
        <end position="167"/>
    </location>
</feature>
<gene>
    <name evidence="2" type="primary">RvY_15049-1</name>
    <name evidence="2" type="synonym">RvY_15049.1</name>
    <name evidence="2" type="ORF">RvY_15049</name>
</gene>
<dbReference type="AlphaFoldDB" id="A0A1D1W1R2"/>
<reference evidence="2 3" key="1">
    <citation type="journal article" date="2016" name="Nat. Commun.">
        <title>Extremotolerant tardigrade genome and improved radiotolerance of human cultured cells by tardigrade-unique protein.</title>
        <authorList>
            <person name="Hashimoto T."/>
            <person name="Horikawa D.D."/>
            <person name="Saito Y."/>
            <person name="Kuwahara H."/>
            <person name="Kozuka-Hata H."/>
            <person name="Shin-I T."/>
            <person name="Minakuchi Y."/>
            <person name="Ohishi K."/>
            <person name="Motoyama A."/>
            <person name="Aizu T."/>
            <person name="Enomoto A."/>
            <person name="Kondo K."/>
            <person name="Tanaka S."/>
            <person name="Hara Y."/>
            <person name="Koshikawa S."/>
            <person name="Sagara H."/>
            <person name="Miura T."/>
            <person name="Yokobori S."/>
            <person name="Miyagawa K."/>
            <person name="Suzuki Y."/>
            <person name="Kubo T."/>
            <person name="Oyama M."/>
            <person name="Kohara Y."/>
            <person name="Fujiyama A."/>
            <person name="Arakawa K."/>
            <person name="Katayama T."/>
            <person name="Toyoda A."/>
            <person name="Kunieda T."/>
        </authorList>
    </citation>
    <scope>NUCLEOTIDE SEQUENCE [LARGE SCALE GENOMIC DNA]</scope>
    <source>
        <strain evidence="2 3">YOKOZUNA-1</strain>
    </source>
</reference>
<evidence type="ECO:0008006" key="4">
    <source>
        <dbReference type="Google" id="ProtNLM"/>
    </source>
</evidence>
<keyword evidence="3" id="KW-1185">Reference proteome</keyword>